<dbReference type="Gene3D" id="3.30.1150.10">
    <property type="match status" value="1"/>
</dbReference>
<dbReference type="NCBIfam" id="TIGR01352">
    <property type="entry name" value="tonB_Cterm"/>
    <property type="match status" value="1"/>
</dbReference>
<organism evidence="12 13">
    <name type="scientific">Maribacter orientalis</name>
    <dbReference type="NCBI Taxonomy" id="228957"/>
    <lineage>
        <taxon>Bacteria</taxon>
        <taxon>Pseudomonadati</taxon>
        <taxon>Bacteroidota</taxon>
        <taxon>Flavobacteriia</taxon>
        <taxon>Flavobacteriales</taxon>
        <taxon>Flavobacteriaceae</taxon>
        <taxon>Maribacter</taxon>
    </lineage>
</organism>
<evidence type="ECO:0000256" key="6">
    <source>
        <dbReference type="ARBA" id="ARBA00022692"/>
    </source>
</evidence>
<evidence type="ECO:0000256" key="5">
    <source>
        <dbReference type="ARBA" id="ARBA00022519"/>
    </source>
</evidence>
<evidence type="ECO:0000256" key="10">
    <source>
        <dbReference type="SAM" id="Phobius"/>
    </source>
</evidence>
<keyword evidence="3" id="KW-0813">Transport</keyword>
<dbReference type="PROSITE" id="PS52015">
    <property type="entry name" value="TONB_CTD"/>
    <property type="match status" value="1"/>
</dbReference>
<keyword evidence="4" id="KW-1003">Cell membrane</keyword>
<keyword evidence="5" id="KW-0997">Cell inner membrane</keyword>
<dbReference type="Pfam" id="PF03544">
    <property type="entry name" value="TonB_C"/>
    <property type="match status" value="1"/>
</dbReference>
<dbReference type="AlphaFoldDB" id="A0A1H7W093"/>
<name>A0A1H7W093_9FLAO</name>
<dbReference type="InterPro" id="IPR051045">
    <property type="entry name" value="TonB-dependent_transducer"/>
</dbReference>
<evidence type="ECO:0000256" key="1">
    <source>
        <dbReference type="ARBA" id="ARBA00004383"/>
    </source>
</evidence>
<dbReference type="OrthoDB" id="1522859at2"/>
<keyword evidence="9 10" id="KW-0472">Membrane</keyword>
<dbReference type="RefSeq" id="WP_091626752.1">
    <property type="nucleotide sequence ID" value="NZ_FNZN01000010.1"/>
</dbReference>
<dbReference type="PANTHER" id="PTHR33446">
    <property type="entry name" value="PROTEIN TONB-RELATED"/>
    <property type="match status" value="1"/>
</dbReference>
<evidence type="ECO:0000313" key="12">
    <source>
        <dbReference type="EMBL" id="SEM14447.1"/>
    </source>
</evidence>
<accession>A0A1H7W093</accession>
<protein>
    <submittedName>
        <fullName evidence="12">Outer membrane transport energization protein TonB</fullName>
    </submittedName>
</protein>
<evidence type="ECO:0000256" key="8">
    <source>
        <dbReference type="ARBA" id="ARBA00022989"/>
    </source>
</evidence>
<evidence type="ECO:0000313" key="13">
    <source>
        <dbReference type="Proteomes" id="UP000198990"/>
    </source>
</evidence>
<proteinExistence type="inferred from homology"/>
<dbReference type="GO" id="GO:0098797">
    <property type="term" value="C:plasma membrane protein complex"/>
    <property type="evidence" value="ECO:0007669"/>
    <property type="project" value="TreeGrafter"/>
</dbReference>
<dbReference type="GO" id="GO:0031992">
    <property type="term" value="F:energy transducer activity"/>
    <property type="evidence" value="ECO:0007669"/>
    <property type="project" value="TreeGrafter"/>
</dbReference>
<comment type="subcellular location">
    <subcellularLocation>
        <location evidence="1">Cell inner membrane</location>
        <topology evidence="1">Single-pass membrane protein</topology>
        <orientation evidence="1">Periplasmic side</orientation>
    </subcellularLocation>
</comment>
<comment type="similarity">
    <text evidence="2">Belongs to the TonB family.</text>
</comment>
<evidence type="ECO:0000256" key="2">
    <source>
        <dbReference type="ARBA" id="ARBA00006555"/>
    </source>
</evidence>
<dbReference type="Proteomes" id="UP000198990">
    <property type="component" value="Unassembled WGS sequence"/>
</dbReference>
<dbReference type="InterPro" id="IPR037682">
    <property type="entry name" value="TonB_C"/>
</dbReference>
<dbReference type="PANTHER" id="PTHR33446:SF2">
    <property type="entry name" value="PROTEIN TONB"/>
    <property type="match status" value="1"/>
</dbReference>
<feature type="domain" description="TonB C-terminal" evidence="11">
    <location>
        <begin position="145"/>
        <end position="234"/>
    </location>
</feature>
<reference evidence="13" key="1">
    <citation type="submission" date="2016-10" db="EMBL/GenBank/DDBJ databases">
        <authorList>
            <person name="Varghese N."/>
            <person name="Submissions S."/>
        </authorList>
    </citation>
    <scope>NUCLEOTIDE SEQUENCE [LARGE SCALE GENOMIC DNA]</scope>
    <source>
        <strain evidence="13">DSM 16471</strain>
    </source>
</reference>
<keyword evidence="7" id="KW-0653">Protein transport</keyword>
<evidence type="ECO:0000256" key="7">
    <source>
        <dbReference type="ARBA" id="ARBA00022927"/>
    </source>
</evidence>
<keyword evidence="6 10" id="KW-0812">Transmembrane</keyword>
<dbReference type="EMBL" id="FNZN01000010">
    <property type="protein sequence ID" value="SEM14447.1"/>
    <property type="molecule type" value="Genomic_DNA"/>
</dbReference>
<evidence type="ECO:0000256" key="9">
    <source>
        <dbReference type="ARBA" id="ARBA00023136"/>
    </source>
</evidence>
<dbReference type="STRING" id="228957.SAMN04488008_11038"/>
<keyword evidence="13" id="KW-1185">Reference proteome</keyword>
<evidence type="ECO:0000256" key="3">
    <source>
        <dbReference type="ARBA" id="ARBA00022448"/>
    </source>
</evidence>
<sequence>MEPKKNPQQDLNKKSSLYFVFGLLLVLAMVFVALEWKTYDNVYDFDIGLNKVDKTIIEEAPIFELEIIQPPKPPILPTEIEIVEDNDPIVETIIETTEATTDTEILEASNIEVIDIPDDLEVIWTTIEEVPIFPGCENEKDKRACFNDMMQKHIRTNFRYPELAQEMGQQGRVNTQFMINKDGSIGTIKKRGPHELLESEAVRILSKLPKMTPGKQRGTAVKVSFSIPITFKLQ</sequence>
<keyword evidence="8 10" id="KW-1133">Transmembrane helix</keyword>
<dbReference type="GO" id="GO:0055085">
    <property type="term" value="P:transmembrane transport"/>
    <property type="evidence" value="ECO:0007669"/>
    <property type="project" value="InterPro"/>
</dbReference>
<dbReference type="SUPFAM" id="SSF74653">
    <property type="entry name" value="TolA/TonB C-terminal domain"/>
    <property type="match status" value="1"/>
</dbReference>
<dbReference type="GO" id="GO:0015031">
    <property type="term" value="P:protein transport"/>
    <property type="evidence" value="ECO:0007669"/>
    <property type="project" value="UniProtKB-KW"/>
</dbReference>
<evidence type="ECO:0000256" key="4">
    <source>
        <dbReference type="ARBA" id="ARBA00022475"/>
    </source>
</evidence>
<dbReference type="InterPro" id="IPR006260">
    <property type="entry name" value="TonB/TolA_C"/>
</dbReference>
<evidence type="ECO:0000259" key="11">
    <source>
        <dbReference type="PROSITE" id="PS52015"/>
    </source>
</evidence>
<feature type="transmembrane region" description="Helical" evidence="10">
    <location>
        <begin position="16"/>
        <end position="34"/>
    </location>
</feature>
<gene>
    <name evidence="12" type="ORF">SAMN04488008_11038</name>
</gene>